<protein>
    <submittedName>
        <fullName evidence="3">Serine/threonine protein kinase</fullName>
    </submittedName>
</protein>
<dbReference type="SUPFAM" id="SSF56112">
    <property type="entry name" value="Protein kinase-like (PK-like)"/>
    <property type="match status" value="1"/>
</dbReference>
<feature type="domain" description="Protein kinase" evidence="2">
    <location>
        <begin position="238"/>
        <end position="503"/>
    </location>
</feature>
<dbReference type="NCBIfam" id="NF038150">
    <property type="entry name" value="lanthi_synth_IV"/>
    <property type="match status" value="1"/>
</dbReference>
<dbReference type="PROSITE" id="PS50011">
    <property type="entry name" value="PROTEIN_KINASE_DOM"/>
    <property type="match status" value="1"/>
</dbReference>
<dbReference type="InterPro" id="IPR007822">
    <property type="entry name" value="LANC-like"/>
</dbReference>
<evidence type="ECO:0000313" key="4">
    <source>
        <dbReference type="Proteomes" id="UP000306628"/>
    </source>
</evidence>
<comment type="caution">
    <text evidence="3">The sequence shown here is derived from an EMBL/GenBank/DDBJ whole genome shotgun (WGS) entry which is preliminary data.</text>
</comment>
<dbReference type="PANTHER" id="PTHR12736">
    <property type="entry name" value="LANC-LIKE PROTEIN"/>
    <property type="match status" value="1"/>
</dbReference>
<proteinExistence type="predicted"/>
<dbReference type="Gene3D" id="1.10.510.10">
    <property type="entry name" value="Transferase(Phosphotransferase) domain 1"/>
    <property type="match status" value="1"/>
</dbReference>
<dbReference type="SMART" id="SM00220">
    <property type="entry name" value="S_TKc"/>
    <property type="match status" value="1"/>
</dbReference>
<dbReference type="Pfam" id="PF05147">
    <property type="entry name" value="LANC_like"/>
    <property type="match status" value="1"/>
</dbReference>
<dbReference type="OrthoDB" id="1492512at2"/>
<keyword evidence="3" id="KW-0723">Serine/threonine-protein kinase</keyword>
<keyword evidence="1" id="KW-0862">Zinc</keyword>
<dbReference type="InterPro" id="IPR011009">
    <property type="entry name" value="Kinase-like_dom_sf"/>
</dbReference>
<feature type="binding site" evidence="1">
    <location>
        <position position="883"/>
    </location>
    <ligand>
        <name>Zn(2+)</name>
        <dbReference type="ChEBI" id="CHEBI:29105"/>
    </ligand>
</feature>
<name>A0A5S4GWX2_9ACTN</name>
<organism evidence="3 4">
    <name type="scientific">Nonomuraea zeae</name>
    <dbReference type="NCBI Taxonomy" id="1642303"/>
    <lineage>
        <taxon>Bacteria</taxon>
        <taxon>Bacillati</taxon>
        <taxon>Actinomycetota</taxon>
        <taxon>Actinomycetes</taxon>
        <taxon>Streptosporangiales</taxon>
        <taxon>Streptosporangiaceae</taxon>
        <taxon>Nonomuraea</taxon>
    </lineage>
</organism>
<dbReference type="InterPro" id="IPR000719">
    <property type="entry name" value="Prot_kinase_dom"/>
</dbReference>
<reference evidence="3 4" key="1">
    <citation type="submission" date="2019-05" db="EMBL/GenBank/DDBJ databases">
        <title>Draft genome sequence of Nonomuraea zeae DSM 100528.</title>
        <authorList>
            <person name="Saricaoglu S."/>
            <person name="Isik K."/>
        </authorList>
    </citation>
    <scope>NUCLEOTIDE SEQUENCE [LARGE SCALE GENOMIC DNA]</scope>
    <source>
        <strain evidence="3 4">DSM 100528</strain>
    </source>
</reference>
<dbReference type="PANTHER" id="PTHR12736:SF7">
    <property type="entry name" value="LANC-LIKE PROTEIN 3"/>
    <property type="match status" value="1"/>
</dbReference>
<dbReference type="Pfam" id="PF00069">
    <property type="entry name" value="Pkinase"/>
    <property type="match status" value="1"/>
</dbReference>
<dbReference type="GO" id="GO:0004674">
    <property type="term" value="F:protein serine/threonine kinase activity"/>
    <property type="evidence" value="ECO:0007669"/>
    <property type="project" value="UniProtKB-KW"/>
</dbReference>
<dbReference type="PRINTS" id="PR01950">
    <property type="entry name" value="LANCSUPER"/>
</dbReference>
<dbReference type="GO" id="GO:0031179">
    <property type="term" value="P:peptide modification"/>
    <property type="evidence" value="ECO:0007669"/>
    <property type="project" value="InterPro"/>
</dbReference>
<gene>
    <name evidence="3" type="ORF">ETD85_08615</name>
</gene>
<dbReference type="SMART" id="SM01260">
    <property type="entry name" value="LANC_like"/>
    <property type="match status" value="1"/>
</dbReference>
<dbReference type="GO" id="GO:0046872">
    <property type="term" value="F:metal ion binding"/>
    <property type="evidence" value="ECO:0007669"/>
    <property type="project" value="UniProtKB-KW"/>
</dbReference>
<keyword evidence="1" id="KW-0479">Metal-binding</keyword>
<dbReference type="Gene3D" id="1.50.10.20">
    <property type="match status" value="1"/>
</dbReference>
<evidence type="ECO:0000256" key="1">
    <source>
        <dbReference type="PIRSR" id="PIRSR607822-1"/>
    </source>
</evidence>
<dbReference type="EMBL" id="VCKX01000018">
    <property type="protein sequence ID" value="TMR37182.1"/>
    <property type="molecule type" value="Genomic_DNA"/>
</dbReference>
<dbReference type="Pfam" id="PF25816">
    <property type="entry name" value="RamC_N"/>
    <property type="match status" value="1"/>
</dbReference>
<dbReference type="InterPro" id="IPR058053">
    <property type="entry name" value="RamC_C"/>
</dbReference>
<dbReference type="RefSeq" id="WP_138689082.1">
    <property type="nucleotide sequence ID" value="NZ_JBHSAZ010000076.1"/>
</dbReference>
<accession>A0A5S4GWX2</accession>
<dbReference type="GO" id="GO:0005524">
    <property type="term" value="F:ATP binding"/>
    <property type="evidence" value="ECO:0007669"/>
    <property type="project" value="InterPro"/>
</dbReference>
<feature type="binding site" evidence="1">
    <location>
        <position position="837"/>
    </location>
    <ligand>
        <name>Zn(2+)</name>
        <dbReference type="ChEBI" id="CHEBI:29105"/>
    </ligand>
</feature>
<keyword evidence="3" id="KW-0418">Kinase</keyword>
<evidence type="ECO:0000259" key="2">
    <source>
        <dbReference type="PROSITE" id="PS50011"/>
    </source>
</evidence>
<keyword evidence="4" id="KW-1185">Reference proteome</keyword>
<dbReference type="Proteomes" id="UP000306628">
    <property type="component" value="Unassembled WGS sequence"/>
</dbReference>
<dbReference type="InterPro" id="IPR057929">
    <property type="entry name" value="RamC_N"/>
</dbReference>
<dbReference type="CDD" id="cd04791">
    <property type="entry name" value="LanC_SerThrkinase"/>
    <property type="match status" value="1"/>
</dbReference>
<keyword evidence="3" id="KW-0808">Transferase</keyword>
<sequence>MDARKEREDQTGMDRHVLEDIAKAAVARVGRAAADEAAGEGAAAEDGSWELRTRRPWTYVTPAGVARRDQGWKLHVSATPLSAPVVLARVVEVLVRRRCSFKFAATLAELSGLVSREQDRGSVGKFITVYPADDQAATAIAAELHAATLGLPGPPILSDRVYRPGSLVHYRYGVFSAPSVLDNDGSYASRLTAPDGTQVTDKRNAWYSPPSWAPCPFESGQAPVRVSAPAAVLLADRFVVRQAVRHNAKGGVYLAEDRHTGGQVIIKQARPHVGARLSGRDERDALRHEWRMLDLFGPLGVTARRVLLFDKDDNLFLAQERLEGTVLSAWAGERKAEGTDPHWRETVLALARRLAELVATVHEQGYIVRDLTPNNVIVTGDGDCRLIDLETAAKPGTLIGRTHTPGYAPPEQEQAPAHGPCPGVEADLYALGATVFYLVTACQPMLVADQAGQGRSWDSRVRRLVGVAAAGDPVATELAPLILGLMAEDPARRWDLARAREFLSGLATPDQAGATALGLAASDEAVAAHRLGPAVPDGAGAARWLGPAVPDEAGPAHRPDAAVPGGAALGPVEQDRLLRDGLTYTLRTMSAGSGGARLWPAIGYGANADPCGVQYGAAGVLDMMASLLGPEATHLPQDLRAHLTTGLRDGASWMIRRLASEHRPSPGLYFGRAGMAWALHAAGAALDDHDVRSAGLDLALGLPVSWPNPDICHGLAGTGTALLHLWHATGDPAFRDRASACADELLAVARRTPDTVLWTIPKDFDSGLAGVTHYGFAHGVAGIGAYLLAAGVALGREDCLETAVTAGRTLMDAADYHGEAAWWGEGPHGGAKMPHWCNGSSGIGTFLVRLHATTGDRQALEVARAAAAAVHGHRLRSGTAACHGLAGDGQFLLDLAELAGEPVYREQAEELAAVLWARATLRDGLLVVPDENALDVTFGWNTGLAGVLAFLLRLRHGGARPWMADAPILAPRALATAGGRA</sequence>
<dbReference type="AlphaFoldDB" id="A0A5S4GWX2"/>
<evidence type="ECO:0000313" key="3">
    <source>
        <dbReference type="EMBL" id="TMR37182.1"/>
    </source>
</evidence>
<dbReference type="SUPFAM" id="SSF158745">
    <property type="entry name" value="LanC-like"/>
    <property type="match status" value="1"/>
</dbReference>
<feature type="binding site" evidence="1">
    <location>
        <position position="882"/>
    </location>
    <ligand>
        <name>Zn(2+)</name>
        <dbReference type="ChEBI" id="CHEBI:29105"/>
    </ligand>
</feature>
<dbReference type="GO" id="GO:0005886">
    <property type="term" value="C:plasma membrane"/>
    <property type="evidence" value="ECO:0007669"/>
    <property type="project" value="TreeGrafter"/>
</dbReference>